<evidence type="ECO:0000313" key="3">
    <source>
        <dbReference type="Proteomes" id="UP000467522"/>
    </source>
</evidence>
<evidence type="ECO:0000313" key="2">
    <source>
        <dbReference type="EMBL" id="KAF1033986.1"/>
    </source>
</evidence>
<dbReference type="EMBL" id="WNDV01000025">
    <property type="protein sequence ID" value="KAF1033986.1"/>
    <property type="molecule type" value="Genomic_DNA"/>
</dbReference>
<evidence type="ECO:0000259" key="1">
    <source>
        <dbReference type="Pfam" id="PF01370"/>
    </source>
</evidence>
<dbReference type="GO" id="GO:0004029">
    <property type="term" value="F:aldehyde dehydrogenase (NAD+) activity"/>
    <property type="evidence" value="ECO:0007669"/>
    <property type="project" value="TreeGrafter"/>
</dbReference>
<dbReference type="InterPro" id="IPR036291">
    <property type="entry name" value="NAD(P)-bd_dom_sf"/>
</dbReference>
<dbReference type="PANTHER" id="PTHR48079">
    <property type="entry name" value="PROTEIN YEEZ"/>
    <property type="match status" value="1"/>
</dbReference>
<dbReference type="RefSeq" id="WP_278650046.1">
    <property type="nucleotide sequence ID" value="NZ_WNDV01000025.1"/>
</dbReference>
<dbReference type="Proteomes" id="UP000467522">
    <property type="component" value="Unassembled WGS sequence"/>
</dbReference>
<dbReference type="InterPro" id="IPR051783">
    <property type="entry name" value="NAD(P)-dependent_oxidoreduct"/>
</dbReference>
<feature type="domain" description="NAD-dependent epimerase/dehydratase" evidence="1">
    <location>
        <begin position="3"/>
        <end position="212"/>
    </location>
</feature>
<dbReference type="PANTHER" id="PTHR48079:SF6">
    <property type="entry name" value="NAD(P)-BINDING DOMAIN-CONTAINING PROTEIN-RELATED"/>
    <property type="match status" value="1"/>
</dbReference>
<dbReference type="AlphaFoldDB" id="A0A833PJQ3"/>
<gene>
    <name evidence="2" type="primary">oleD</name>
    <name evidence="2" type="ORF">GAK33_05827</name>
</gene>
<reference evidence="3" key="1">
    <citation type="journal article" date="2020" name="MBio">
        <title>Horizontal gene transfer to a defensive symbiont with a reduced genome amongst a multipartite beetle microbiome.</title>
        <authorList>
            <person name="Waterworth S.C."/>
            <person name="Florez L.V."/>
            <person name="Rees E.R."/>
            <person name="Hertweck C."/>
            <person name="Kaltenpoth M."/>
            <person name="Kwan J.C."/>
        </authorList>
    </citation>
    <scope>NUCLEOTIDE SEQUENCE [LARGE SCALE GENOMIC DNA]</scope>
</reference>
<dbReference type="Pfam" id="PF01370">
    <property type="entry name" value="Epimerase"/>
    <property type="match status" value="1"/>
</dbReference>
<accession>A0A833PJQ3</accession>
<proteinExistence type="predicted"/>
<dbReference type="GO" id="GO:0005737">
    <property type="term" value="C:cytoplasm"/>
    <property type="evidence" value="ECO:0007669"/>
    <property type="project" value="TreeGrafter"/>
</dbReference>
<dbReference type="InterPro" id="IPR001509">
    <property type="entry name" value="Epimerase_deHydtase"/>
</dbReference>
<comment type="caution">
    <text evidence="2">The sequence shown here is derived from an EMBL/GenBank/DDBJ whole genome shotgun (WGS) entry which is preliminary data.</text>
</comment>
<organism evidence="2 3">
    <name type="scientific">Burkholderia lata (strain ATCC 17760 / DSM 23089 / LMG 22485 / NCIMB 9086 / R18194 / 383)</name>
    <dbReference type="NCBI Taxonomy" id="482957"/>
    <lineage>
        <taxon>Bacteria</taxon>
        <taxon>Pseudomonadati</taxon>
        <taxon>Pseudomonadota</taxon>
        <taxon>Betaproteobacteria</taxon>
        <taxon>Burkholderiales</taxon>
        <taxon>Burkholderiaceae</taxon>
        <taxon>Burkholderia</taxon>
        <taxon>Burkholderia cepacia complex</taxon>
    </lineage>
</organism>
<protein>
    <submittedName>
        <fullName evidence="2">2-alkyl-3-oxoalkanoate reductase</fullName>
    </submittedName>
</protein>
<name>A0A833PJQ3_BURL3</name>
<dbReference type="SUPFAM" id="SSF51735">
    <property type="entry name" value="NAD(P)-binding Rossmann-fold domains"/>
    <property type="match status" value="1"/>
</dbReference>
<dbReference type="Gene3D" id="3.40.50.720">
    <property type="entry name" value="NAD(P)-binding Rossmann-like Domain"/>
    <property type="match status" value="1"/>
</dbReference>
<sequence length="306" mass="32795">MKIFITGVTGYIGGSIASRLVEGGHTVIGLVRDIDKAQILANMGVVPLVGGLDDEALLYSAARDADCVINAASSDHRGAVEAIIAGLSGSGKRFLHTSGSSVIADDAQGDRCSDLIFDEDTPFIVPEEKRCRLAIDQLVCAAVDRGIRATVLCNSMIYGQGLGLQCESSQIPLLAREARKLGAVHVIGRGLNCWSNVHIEDVVDLYLGAIETAAPSGFYFVENGEASLIEIGVAIADRLAIPLSEDWNIEDASDHLGFSRAHYSLASNSRVNSSRARRELHWRPCHASVLDWIRNEMPVSARARAS</sequence>